<feature type="region of interest" description="Disordered" evidence="1">
    <location>
        <begin position="866"/>
        <end position="891"/>
    </location>
</feature>
<feature type="region of interest" description="Disordered" evidence="1">
    <location>
        <begin position="1130"/>
        <end position="1149"/>
    </location>
</feature>
<protein>
    <recommendedName>
        <fullName evidence="6">Phosphoinositide phosphatase SAC9</fullName>
    </recommendedName>
</protein>
<proteinExistence type="predicted"/>
<evidence type="ECO:0000256" key="1">
    <source>
        <dbReference type="SAM" id="MobiDB-lite"/>
    </source>
</evidence>
<organism evidence="4 5">
    <name type="scientific">Trapa incisa</name>
    <dbReference type="NCBI Taxonomy" id="236973"/>
    <lineage>
        <taxon>Eukaryota</taxon>
        <taxon>Viridiplantae</taxon>
        <taxon>Streptophyta</taxon>
        <taxon>Embryophyta</taxon>
        <taxon>Tracheophyta</taxon>
        <taxon>Spermatophyta</taxon>
        <taxon>Magnoliopsida</taxon>
        <taxon>eudicotyledons</taxon>
        <taxon>Gunneridae</taxon>
        <taxon>Pentapetalae</taxon>
        <taxon>rosids</taxon>
        <taxon>malvids</taxon>
        <taxon>Myrtales</taxon>
        <taxon>Lythraceae</taxon>
        <taxon>Trapa</taxon>
    </lineage>
</organism>
<dbReference type="InterPro" id="IPR001202">
    <property type="entry name" value="WW_dom"/>
</dbReference>
<dbReference type="PANTHER" id="PTHR46817">
    <property type="entry name" value="PHOSPHOINOSITIDE PHOSPHATASE SAC9-RELATED"/>
    <property type="match status" value="1"/>
</dbReference>
<dbReference type="SUPFAM" id="SSF51045">
    <property type="entry name" value="WW domain"/>
    <property type="match status" value="1"/>
</dbReference>
<evidence type="ECO:0008006" key="6">
    <source>
        <dbReference type="Google" id="ProtNLM"/>
    </source>
</evidence>
<comment type="caution">
    <text evidence="4">The sequence shown here is derived from an EMBL/GenBank/DDBJ whole genome shotgun (WGS) entry which is preliminary data.</text>
</comment>
<dbReference type="GO" id="GO:0016791">
    <property type="term" value="F:phosphatase activity"/>
    <property type="evidence" value="ECO:0007669"/>
    <property type="project" value="InterPro"/>
</dbReference>
<dbReference type="PANTHER" id="PTHR46817:SF1">
    <property type="entry name" value="SAC DOMAIN-CONTAINING PROTEIN"/>
    <property type="match status" value="1"/>
</dbReference>
<evidence type="ECO:0000313" key="5">
    <source>
        <dbReference type="Proteomes" id="UP001345219"/>
    </source>
</evidence>
<dbReference type="CDD" id="cd00201">
    <property type="entry name" value="WW"/>
    <property type="match status" value="1"/>
</dbReference>
<feature type="domain" description="SAC" evidence="3">
    <location>
        <begin position="144"/>
        <end position="519"/>
    </location>
</feature>
<dbReference type="PROSITE" id="PS01159">
    <property type="entry name" value="WW_DOMAIN_1"/>
    <property type="match status" value="1"/>
</dbReference>
<dbReference type="EMBL" id="JAXIOK010000019">
    <property type="protein sequence ID" value="KAK4747549.1"/>
    <property type="molecule type" value="Genomic_DNA"/>
</dbReference>
<accession>A0AAN7JK40</accession>
<dbReference type="Pfam" id="PF24765">
    <property type="entry name" value="SAC9_C"/>
    <property type="match status" value="1"/>
</dbReference>
<dbReference type="Pfam" id="PF00397">
    <property type="entry name" value="WW"/>
    <property type="match status" value="1"/>
</dbReference>
<dbReference type="Pfam" id="PF24790">
    <property type="entry name" value="SAC9_GBDL_1st"/>
    <property type="match status" value="1"/>
</dbReference>
<dbReference type="InterPro" id="IPR057553">
    <property type="entry name" value="SAC9_GBDL_2nd"/>
</dbReference>
<name>A0AAN7JK40_9MYRT</name>
<dbReference type="SMART" id="SM00456">
    <property type="entry name" value="WW"/>
    <property type="match status" value="1"/>
</dbReference>
<feature type="compositionally biased region" description="Gly residues" evidence="1">
    <location>
        <begin position="1132"/>
        <end position="1143"/>
    </location>
</feature>
<dbReference type="Pfam" id="PF24789">
    <property type="entry name" value="SAC9_GBDL_2nd"/>
    <property type="match status" value="1"/>
</dbReference>
<dbReference type="InterPro" id="IPR036020">
    <property type="entry name" value="WW_dom_sf"/>
</dbReference>
<feature type="compositionally biased region" description="Polar residues" evidence="1">
    <location>
        <begin position="866"/>
        <end position="880"/>
    </location>
</feature>
<dbReference type="PROSITE" id="PS50275">
    <property type="entry name" value="SAC"/>
    <property type="match status" value="1"/>
</dbReference>
<gene>
    <name evidence="4" type="ORF">SAY87_014135</name>
</gene>
<evidence type="ECO:0000259" key="3">
    <source>
        <dbReference type="PROSITE" id="PS50275"/>
    </source>
</evidence>
<dbReference type="PROSITE" id="PS50020">
    <property type="entry name" value="WW_DOMAIN_2"/>
    <property type="match status" value="1"/>
</dbReference>
<dbReference type="InterPro" id="IPR057555">
    <property type="entry name" value="SAC9_GBDL_1st"/>
</dbReference>
<evidence type="ECO:0000259" key="2">
    <source>
        <dbReference type="PROSITE" id="PS50020"/>
    </source>
</evidence>
<dbReference type="Pfam" id="PF24791">
    <property type="entry name" value="SAC9_C8D"/>
    <property type="match status" value="1"/>
</dbReference>
<sequence>MDSSGVLRKTSVIVVTVASEELYIVVSLSTRTDTQVIYVDPTTGSLCYNGKPGFDLFKSEEQAMQFVTDGSQWQCKIVTGRAILGYAALGTFSLLLIATKLTPSIAELPGGGCVYTVTESQWVKIALKNSQPQGKGEAKNIQELTELDIDGKHYFCETRDITRPFPSHMPLQKPDDEFVWNIWFSMPFKSIGLAGHCVTLLQGFAEYRSFGSSGQLEGIVSLIARRSRLHPGTRYLARGINSCFSTGNEVECEQIVWVPKGAAQTVPFNTYVWRRGTIPIWWGAELKITAAEAEIYVSDRDPYKGSPQYYERLTKRYDTRNKDGVVGGMQRKNSFVPIVCINLLRNGEGKSESILVQHFEESLNYIRSTGAFPSTKIFLTNYDWHTIIKFKGEPETIEGLWELLKGPTTSIGISEGDYLPSKQSTKECRGEIIYNDDIKGAYCLRSHQNGVIRFNCADSLDRTNAASFFGSVQVFVEQCSRLGISLDSDWKFGSQSVKSYTDYIASLPPRWEKRSDGVTGKTYYIDHNTRRTTWTHPCPEKPWKRFDMKFENFKRSTILSRVSQLADLFLLAGDIHATLYTGSKAMHSQILGIFNEDAAKSKQYSAAQNLKITLQRRIKNTWVDSSRQKQLEMFLGMRLFKYLPSISFQPLKVPSRPPGFFLKPVPNIFPSFDGGANLLSFKMKDLFWVCPQGADVVEMFIYLSEPCHVCQLLLSVSHGANDSTYPSAVDVRTGRSLDGLKLVLEAANIPACVNGTNLSIPLVGPVSTEDMAITGVSARLHTQDTSTLSLYDFEEVEGELDFLTRVVVLTFYPNISGQGPITLGEIAILGVSLPWQGVFTGEGRGAKLFELCKKIKKENNLLLPSSDTNPFDGSLSSDTASAPDGPGTSGNHVVDLLSGDYSISEPISQPLAAHTTHEATDLLDFLDQAIVEHNGAEGDQKSSLECSRSSEQGNHQYIRCLKSLAGTNLGRQLDFIEALKLEIERLQLNLSAAERDRALLSVGIDPASINPNCLLDESYMIKLWRYANSLALLGQASLEDRITAMIGLENFKDDKVDFWNIAGNGDKCYGGVCQIRFETNGPETHSTNSSLGAALKPNLVCSSCQRKVCKACSAGSGALLITNSNSRNSTGYGSGSSHGGSSQGGPADISTNRSTTLDQIICKKCCPDIVLDALMIDYIRVLISLRRSSRADNAAAVALNQVVGSPMRDYMPKGNQNVDVRHSLKFHRLLLKEEESLAEFPLASLLHSVPTAADSAPALSLLAPVYSGSPNLYWKAPSSATSVELVVVLGSLSDVSGVLLLVSPCGYSAADAPTVQIWASNKIHREERSSLGKWDVQSLISSSTEFFGPEKSGVEDKAPRHIKFTFRNPVRCRILWITLRLQRPGSHSVNLERDFNLLSLDKNPFAQPNRCASFGGSAESDPCIHAKRILVIGTSVKKEMEVTPQGPEQMNLRKWLEIPPKLNRFRVAYEAERPMDNGLVLEQYLPPTSPLIAGFRLDAFAVIQPRVTHSPPSDAQIWDTSMLIEDRDISPPLLYMQVSAFQEPCDMVILGEYRLPQATAGTLMYFDFPRKIQTRRVCFKLLGDVASFIDDPSEQEDSGCRAYPIATGLSLLNRVKLYYYADPNELGKWATTMSAI</sequence>
<dbReference type="InterPro" id="IPR057557">
    <property type="entry name" value="SAC9_C8D"/>
</dbReference>
<dbReference type="InterPro" id="IPR002013">
    <property type="entry name" value="SAC_dom"/>
</dbReference>
<evidence type="ECO:0000313" key="4">
    <source>
        <dbReference type="EMBL" id="KAK4747549.1"/>
    </source>
</evidence>
<reference evidence="4 5" key="1">
    <citation type="journal article" date="2023" name="Hortic Res">
        <title>Pangenome of water caltrop reveals structural variations and asymmetric subgenome divergence after allopolyploidization.</title>
        <authorList>
            <person name="Zhang X."/>
            <person name="Chen Y."/>
            <person name="Wang L."/>
            <person name="Yuan Y."/>
            <person name="Fang M."/>
            <person name="Shi L."/>
            <person name="Lu R."/>
            <person name="Comes H.P."/>
            <person name="Ma Y."/>
            <person name="Chen Y."/>
            <person name="Huang G."/>
            <person name="Zhou Y."/>
            <person name="Zheng Z."/>
            <person name="Qiu Y."/>
        </authorList>
    </citation>
    <scope>NUCLEOTIDE SEQUENCE [LARGE SCALE GENOMIC DNA]</scope>
    <source>
        <tissue evidence="4">Roots</tissue>
    </source>
</reference>
<dbReference type="InterPro" id="IPR057554">
    <property type="entry name" value="SAC9_C"/>
</dbReference>
<feature type="domain" description="WW" evidence="2">
    <location>
        <begin position="505"/>
        <end position="539"/>
    </location>
</feature>
<dbReference type="Gene3D" id="2.20.70.10">
    <property type="match status" value="1"/>
</dbReference>
<dbReference type="Pfam" id="PF02383">
    <property type="entry name" value="Syja_N"/>
    <property type="match status" value="1"/>
</dbReference>
<dbReference type="Proteomes" id="UP001345219">
    <property type="component" value="Chromosome 12"/>
</dbReference>
<keyword evidence="5" id="KW-1185">Reference proteome</keyword>